<evidence type="ECO:0000256" key="4">
    <source>
        <dbReference type="ARBA" id="ARBA00023014"/>
    </source>
</evidence>
<dbReference type="InterPro" id="IPR002731">
    <property type="entry name" value="ATPase_BadF"/>
</dbReference>
<feature type="domain" description="DUF2229" evidence="6">
    <location>
        <begin position="660"/>
        <end position="877"/>
    </location>
</feature>
<dbReference type="Proteomes" id="UP000195447">
    <property type="component" value="Unassembled WGS sequence"/>
</dbReference>
<sequence>MTYKIGFDIGSTTIKAVVLDENQQICYKSYERHKAQVRQKALEKIKELERYTKKPFQFAISGSGALGLCDDGKLPFVQEVFASATAIRKYYPDTDCAIELGGEDAKILFFKGSIEQRMNSTCAGGTGAFIDQMASLLDVDLETMNEVSLKHDKIYPIASRCGVFAKTDVQPLINQGVSKSNLSASIFQAVVDQTITSLAQGRNIEGNVLFLGGPLYFLSGLRNRFQETLKLADNQITCPDTAINFVALGAALCADKMFTRNELVSILEDLLNAPSSTESTRPLFEDKADYETFKARHHQSDAKYADLNLYTGKAYLGVDSGSTTTKLVLLNEDHEILYESYTSNKGDPLAVVRADLMKIYETNPNIRIYGSYATGYGEELMRHAFHLDGGIVETIAHYTAACLFNPEVDYILDIGGQDIKCFKIRDGRIDDIVLNEACSSGCGSFIETFAKSLGYDVETFAQLGLKSKNPVELGTRCTVFMNSGVKQAQKNGATIEDISAGLCKSVVKNALYKVIRAKNKKDIGEHIVVQGGTFQNDAVLRSFEQELGLEVIRPSIAHLMGAFGAALYAQKLHRTRSSILNYEELKNFTHKSVSTTCQGCTNHCALTINTFSDGSRLVAGNKCEKMIIHDQKEKLEIPDLFKEKASMMQKVQKNISHDKKIGMPLVLNNYDLLPFWTNFFDVLGYEVVWSTPSTLDMYHDGQHTIPSDTACFPAKLVHGHIKQLVDQELPLIFYPCMTYNLDENQSDNHYNCPLVAYYPEVIAANMDLNNTKFLYPFISFDNEKNFVEKMIKSFETVDIHFNKNDVKIAFRTAMNKYRDFHEELVQKHIDAVKFAREHNLQIAVLCGRPYHLDPLVNHQINQLLTTLGFVVVSEESVPRQPAHKVNVLNQWTYHARLYQAAHYVCENPDMNLIQLVSFGCGIDAITTDEVKTILKEGHKFYTQIKIDEIDNQGAVKIRLRSLQSALAQNKGGQHG</sequence>
<dbReference type="Pfam" id="PF01869">
    <property type="entry name" value="BcrAD_BadFG"/>
    <property type="match status" value="2"/>
</dbReference>
<accession>A0A1Y4LJY8</accession>
<name>A0A1Y4LJY8_9FIRM</name>
<dbReference type="AlphaFoldDB" id="A0A1Y4LJY8"/>
<proteinExistence type="predicted"/>
<dbReference type="EMBL" id="NFKM01000023">
    <property type="protein sequence ID" value="OUP56985.1"/>
    <property type="molecule type" value="Genomic_DNA"/>
</dbReference>
<reference evidence="8" key="1">
    <citation type="submission" date="2017-04" db="EMBL/GenBank/DDBJ databases">
        <title>Function of individual gut microbiota members based on whole genome sequencing of pure cultures obtained from chicken caecum.</title>
        <authorList>
            <person name="Medvecky M."/>
            <person name="Cejkova D."/>
            <person name="Polansky O."/>
            <person name="Karasova D."/>
            <person name="Kubasova T."/>
            <person name="Cizek A."/>
            <person name="Rychlik I."/>
        </authorList>
    </citation>
    <scope>NUCLEOTIDE SEQUENCE [LARGE SCALE GENOMIC DNA]</scope>
    <source>
        <strain evidence="8">An178</strain>
    </source>
</reference>
<evidence type="ECO:0000256" key="3">
    <source>
        <dbReference type="ARBA" id="ARBA00023004"/>
    </source>
</evidence>
<evidence type="ECO:0000259" key="5">
    <source>
        <dbReference type="Pfam" id="PF01869"/>
    </source>
</evidence>
<keyword evidence="3" id="KW-0408">Iron</keyword>
<evidence type="ECO:0000256" key="2">
    <source>
        <dbReference type="ARBA" id="ARBA00022723"/>
    </source>
</evidence>
<dbReference type="InterPro" id="IPR018709">
    <property type="entry name" value="CoA_activase_DUF2229"/>
</dbReference>
<dbReference type="Gene3D" id="3.30.420.40">
    <property type="match status" value="4"/>
</dbReference>
<dbReference type="InterPro" id="IPR051805">
    <property type="entry name" value="Dehydratase_Activator_Redct"/>
</dbReference>
<keyword evidence="8" id="KW-1185">Reference proteome</keyword>
<evidence type="ECO:0000256" key="1">
    <source>
        <dbReference type="ARBA" id="ARBA00001966"/>
    </source>
</evidence>
<dbReference type="CDD" id="cd24034">
    <property type="entry name" value="ASKHA_NBD_O66634-like_rpt1"/>
    <property type="match status" value="1"/>
</dbReference>
<protein>
    <submittedName>
        <fullName evidence="7">2-hydroxyglutaryl-CoA dehydratase</fullName>
    </submittedName>
</protein>
<dbReference type="InterPro" id="IPR008275">
    <property type="entry name" value="CoA_E_activase_dom"/>
</dbReference>
<dbReference type="Pfam" id="PF09989">
    <property type="entry name" value="DUF2229"/>
    <property type="match status" value="1"/>
</dbReference>
<dbReference type="InterPro" id="IPR043129">
    <property type="entry name" value="ATPase_NBD"/>
</dbReference>
<evidence type="ECO:0000313" key="8">
    <source>
        <dbReference type="Proteomes" id="UP000195447"/>
    </source>
</evidence>
<comment type="cofactor">
    <cofactor evidence="1">
        <name>[4Fe-4S] cluster</name>
        <dbReference type="ChEBI" id="CHEBI:49883"/>
    </cofactor>
</comment>
<keyword evidence="4" id="KW-0411">Iron-sulfur</keyword>
<comment type="caution">
    <text evidence="7">The sequence shown here is derived from an EMBL/GenBank/DDBJ whole genome shotgun (WGS) entry which is preliminary data.</text>
</comment>
<dbReference type="GO" id="GO:0046872">
    <property type="term" value="F:metal ion binding"/>
    <property type="evidence" value="ECO:0007669"/>
    <property type="project" value="UniProtKB-KW"/>
</dbReference>
<dbReference type="GO" id="GO:0051536">
    <property type="term" value="F:iron-sulfur cluster binding"/>
    <property type="evidence" value="ECO:0007669"/>
    <property type="project" value="UniProtKB-KW"/>
</dbReference>
<dbReference type="SUPFAM" id="SSF53067">
    <property type="entry name" value="Actin-like ATPase domain"/>
    <property type="match status" value="2"/>
</dbReference>
<evidence type="ECO:0000313" key="7">
    <source>
        <dbReference type="EMBL" id="OUP56985.1"/>
    </source>
</evidence>
<dbReference type="RefSeq" id="WP_087159120.1">
    <property type="nucleotide sequence ID" value="NZ_NFKM01000023.1"/>
</dbReference>
<keyword evidence="2" id="KW-0479">Metal-binding</keyword>
<feature type="domain" description="ATPase BadF/BadG/BcrA/BcrD type" evidence="5">
    <location>
        <begin position="316"/>
        <end position="569"/>
    </location>
</feature>
<evidence type="ECO:0000259" key="6">
    <source>
        <dbReference type="Pfam" id="PF09989"/>
    </source>
</evidence>
<dbReference type="CDD" id="cd24035">
    <property type="entry name" value="ASKHA_NBD_O66634-like_rpt2"/>
    <property type="match status" value="1"/>
</dbReference>
<dbReference type="NCBIfam" id="TIGR00241">
    <property type="entry name" value="CoA_E_activ"/>
    <property type="match status" value="1"/>
</dbReference>
<feature type="domain" description="ATPase BadF/BadG/BcrA/BcrD type" evidence="5">
    <location>
        <begin position="5"/>
        <end position="254"/>
    </location>
</feature>
<gene>
    <name evidence="7" type="ORF">B5F14_09365</name>
</gene>
<dbReference type="PANTHER" id="PTHR32329">
    <property type="entry name" value="BIFUNCTIONAL PROTEIN [INCLUDES 2-HYDROXYACYL-COA DEHYDRATASE (N-TER) AND ITS ACTIVATOR DOMAIN (C_TERM)-RELATED"/>
    <property type="match status" value="1"/>
</dbReference>
<dbReference type="PANTHER" id="PTHR32329:SF4">
    <property type="entry name" value="ACTIVATOR OF 2-HYDROXYACYL-COA DEHYDRATASE"/>
    <property type="match status" value="1"/>
</dbReference>
<organism evidence="7 8">
    <name type="scientific">Faecalitalea cylindroides</name>
    <dbReference type="NCBI Taxonomy" id="39483"/>
    <lineage>
        <taxon>Bacteria</taxon>
        <taxon>Bacillati</taxon>
        <taxon>Bacillota</taxon>
        <taxon>Erysipelotrichia</taxon>
        <taxon>Erysipelotrichales</taxon>
        <taxon>Erysipelotrichaceae</taxon>
        <taxon>Faecalitalea</taxon>
    </lineage>
</organism>